<evidence type="ECO:0000313" key="5">
    <source>
        <dbReference type="Proteomes" id="UP001501598"/>
    </source>
</evidence>
<evidence type="ECO:0000256" key="1">
    <source>
        <dbReference type="HAMAP-Rule" id="MF_02128"/>
    </source>
</evidence>
<proteinExistence type="inferred from homology"/>
<feature type="binding site" evidence="1">
    <location>
        <position position="61"/>
    </location>
    <ligand>
        <name>Mg(2+)</name>
        <dbReference type="ChEBI" id="CHEBI:18420"/>
        <label>1</label>
    </ligand>
</feature>
<feature type="binding site" evidence="1">
    <location>
        <position position="90"/>
    </location>
    <ligand>
        <name>Mg(2+)</name>
        <dbReference type="ChEBI" id="CHEBI:18420"/>
        <label>3</label>
    </ligand>
</feature>
<comment type="caution">
    <text evidence="1">Lacks conserved residue(s) required for the propagation of feature annotation.</text>
</comment>
<feature type="binding site" evidence="1">
    <location>
        <position position="138"/>
    </location>
    <ligand>
        <name>Mg(2+)</name>
        <dbReference type="ChEBI" id="CHEBI:18420"/>
        <label>1</label>
    </ligand>
</feature>
<dbReference type="InterPro" id="IPR006283">
    <property type="entry name" value="ThiL-like"/>
</dbReference>
<dbReference type="InterPro" id="IPR036676">
    <property type="entry name" value="PurM-like_C_sf"/>
</dbReference>
<feature type="binding site" evidence="1">
    <location>
        <position position="278"/>
    </location>
    <ligand>
        <name>substrate</name>
    </ligand>
</feature>
<feature type="domain" description="PurM-like N-terminal" evidence="2">
    <location>
        <begin position="43"/>
        <end position="154"/>
    </location>
</feature>
<organism evidence="4 5">
    <name type="scientific">Pseudonocardia xishanensis</name>
    <dbReference type="NCBI Taxonomy" id="630995"/>
    <lineage>
        <taxon>Bacteria</taxon>
        <taxon>Bacillati</taxon>
        <taxon>Actinomycetota</taxon>
        <taxon>Actinomycetes</taxon>
        <taxon>Pseudonocardiales</taxon>
        <taxon>Pseudonocardiaceae</taxon>
        <taxon>Pseudonocardia</taxon>
    </lineage>
</organism>
<feature type="binding site" evidence="1">
    <location>
        <position position="68"/>
    </location>
    <ligand>
        <name>substrate</name>
    </ligand>
</feature>
<dbReference type="Proteomes" id="UP001501598">
    <property type="component" value="Unassembled WGS sequence"/>
</dbReference>
<keyword evidence="1" id="KW-0808">Transferase</keyword>
<feature type="binding site" evidence="1">
    <location>
        <position position="228"/>
    </location>
    <ligand>
        <name>Mg(2+)</name>
        <dbReference type="ChEBI" id="CHEBI:18420"/>
        <label>5</label>
    </ligand>
</feature>
<feature type="binding site" evidence="1">
    <location>
        <position position="61"/>
    </location>
    <ligand>
        <name>Mg(2+)</name>
        <dbReference type="ChEBI" id="CHEBI:18420"/>
        <label>2</label>
    </ligand>
</feature>
<evidence type="ECO:0000259" key="2">
    <source>
        <dbReference type="Pfam" id="PF00586"/>
    </source>
</evidence>
<feature type="binding site" evidence="1">
    <location>
        <begin position="137"/>
        <end position="138"/>
    </location>
    <ligand>
        <name>ATP</name>
        <dbReference type="ChEBI" id="CHEBI:30616"/>
    </ligand>
</feature>
<feature type="binding site" evidence="1">
    <location>
        <position position="45"/>
    </location>
    <ligand>
        <name>Mg(2+)</name>
        <dbReference type="ChEBI" id="CHEBI:18420"/>
        <label>4</label>
    </ligand>
</feature>
<dbReference type="NCBIfam" id="NF004351">
    <property type="entry name" value="PRK05731.1-4"/>
    <property type="match status" value="1"/>
</dbReference>
<dbReference type="InterPro" id="IPR016188">
    <property type="entry name" value="PurM-like_N"/>
</dbReference>
<keyword evidence="1" id="KW-0067">ATP-binding</keyword>
<dbReference type="NCBIfam" id="TIGR01379">
    <property type="entry name" value="thiL"/>
    <property type="match status" value="1"/>
</dbReference>
<feature type="binding site" evidence="1">
    <location>
        <position position="163"/>
    </location>
    <ligand>
        <name>ATP</name>
        <dbReference type="ChEBI" id="CHEBI:30616"/>
    </ligand>
</feature>
<dbReference type="SUPFAM" id="SSF55326">
    <property type="entry name" value="PurM N-terminal domain-like"/>
    <property type="match status" value="1"/>
</dbReference>
<dbReference type="GO" id="GO:0016301">
    <property type="term" value="F:kinase activity"/>
    <property type="evidence" value="ECO:0007669"/>
    <property type="project" value="UniProtKB-KW"/>
</dbReference>
<keyword evidence="1" id="KW-0460">Magnesium</keyword>
<feature type="binding site" evidence="1">
    <location>
        <position position="90"/>
    </location>
    <ligand>
        <name>Mg(2+)</name>
        <dbReference type="ChEBI" id="CHEBI:18420"/>
        <label>4</label>
    </ligand>
</feature>
<dbReference type="Pfam" id="PF02769">
    <property type="entry name" value="AIRS_C"/>
    <property type="match status" value="1"/>
</dbReference>
<keyword evidence="1" id="KW-0784">Thiamine biosynthesis</keyword>
<dbReference type="PANTHER" id="PTHR30270">
    <property type="entry name" value="THIAMINE-MONOPHOSPHATE KINASE"/>
    <property type="match status" value="1"/>
</dbReference>
<dbReference type="PIRSF" id="PIRSF005303">
    <property type="entry name" value="Thiam_monoph_kin"/>
    <property type="match status" value="1"/>
</dbReference>
<dbReference type="HAMAP" id="MF_02128">
    <property type="entry name" value="TMP_kinase"/>
    <property type="match status" value="1"/>
</dbReference>
<dbReference type="Pfam" id="PF00586">
    <property type="entry name" value="AIRS"/>
    <property type="match status" value="1"/>
</dbReference>
<gene>
    <name evidence="1" type="primary">thiL</name>
    <name evidence="4" type="ORF">GCM10023175_66870</name>
</gene>
<keyword evidence="1 4" id="KW-0418">Kinase</keyword>
<dbReference type="Gene3D" id="3.30.1330.10">
    <property type="entry name" value="PurM-like, N-terminal domain"/>
    <property type="match status" value="1"/>
</dbReference>
<accession>A0ABP8S373</accession>
<keyword evidence="1" id="KW-0479">Metal-binding</keyword>
<feature type="binding site" evidence="1">
    <location>
        <position position="225"/>
    </location>
    <ligand>
        <name>Mg(2+)</name>
        <dbReference type="ChEBI" id="CHEBI:18420"/>
        <label>3</label>
    </ligand>
</feature>
<comment type="pathway">
    <text evidence="1">Cofactor biosynthesis; thiamine diphosphate biosynthesis; thiamine diphosphate from thiamine phosphate: step 1/1.</text>
</comment>
<protein>
    <recommendedName>
        <fullName evidence="1">Thiamine-monophosphate kinase</fullName>
        <shortName evidence="1">TMP kinase</shortName>
        <shortName evidence="1">Thiamine-phosphate kinase</shortName>
        <ecNumber evidence="1">2.7.4.16</ecNumber>
    </recommendedName>
</protein>
<feature type="binding site" evidence="1">
    <location>
        <position position="90"/>
    </location>
    <ligand>
        <name>Mg(2+)</name>
        <dbReference type="ChEBI" id="CHEBI:18420"/>
        <label>2</label>
    </ligand>
</feature>
<dbReference type="PANTHER" id="PTHR30270:SF0">
    <property type="entry name" value="THIAMINE-MONOPHOSPHATE KINASE"/>
    <property type="match status" value="1"/>
</dbReference>
<dbReference type="RefSeq" id="WP_345427215.1">
    <property type="nucleotide sequence ID" value="NZ_BAABGT010000117.1"/>
</dbReference>
<comment type="caution">
    <text evidence="4">The sequence shown here is derived from an EMBL/GenBank/DDBJ whole genome shotgun (WGS) entry which is preliminary data.</text>
</comment>
<comment type="catalytic activity">
    <reaction evidence="1">
        <text>thiamine phosphate + ATP = thiamine diphosphate + ADP</text>
        <dbReference type="Rhea" id="RHEA:15913"/>
        <dbReference type="ChEBI" id="CHEBI:30616"/>
        <dbReference type="ChEBI" id="CHEBI:37575"/>
        <dbReference type="ChEBI" id="CHEBI:58937"/>
        <dbReference type="ChEBI" id="CHEBI:456216"/>
        <dbReference type="EC" id="2.7.4.16"/>
    </reaction>
</comment>
<reference evidence="5" key="1">
    <citation type="journal article" date="2019" name="Int. J. Syst. Evol. Microbiol.">
        <title>The Global Catalogue of Microorganisms (GCM) 10K type strain sequencing project: providing services to taxonomists for standard genome sequencing and annotation.</title>
        <authorList>
            <consortium name="The Broad Institute Genomics Platform"/>
            <consortium name="The Broad Institute Genome Sequencing Center for Infectious Disease"/>
            <person name="Wu L."/>
            <person name="Ma J."/>
        </authorList>
    </citation>
    <scope>NUCLEOTIDE SEQUENCE [LARGE SCALE GENOMIC DNA]</scope>
    <source>
        <strain evidence="5">JCM 17906</strain>
    </source>
</reference>
<comment type="function">
    <text evidence="1">Catalyzes the ATP-dependent phosphorylation of thiamine-monophosphate (TMP) to form thiamine-pyrophosphate (TPP), the active form of vitamin B1.</text>
</comment>
<feature type="binding site" evidence="1">
    <location>
        <position position="45"/>
    </location>
    <ligand>
        <name>Mg(2+)</name>
        <dbReference type="ChEBI" id="CHEBI:18420"/>
        <label>3</label>
    </ligand>
</feature>
<feature type="binding site" evidence="1">
    <location>
        <position position="227"/>
    </location>
    <ligand>
        <name>ATP</name>
        <dbReference type="ChEBI" id="CHEBI:30616"/>
    </ligand>
</feature>
<dbReference type="InterPro" id="IPR036921">
    <property type="entry name" value="PurM-like_N_sf"/>
</dbReference>
<keyword evidence="5" id="KW-1185">Reference proteome</keyword>
<dbReference type="Gene3D" id="3.90.650.10">
    <property type="entry name" value="PurM-like C-terminal domain"/>
    <property type="match status" value="1"/>
</dbReference>
<sequence length="336" mass="33336">MSPSSSTSESSDTPDLGGLGEFGLIARVTRDRPPSASTLLGPGDDAAVVAQPDGRVVACVDVLVEGVHFRLDWSRPEDVGRKVVAANLADVAAMGAAPTGLLVGLVAPADTPVATLEGLADGMWAEAQVVGVGLVGGDVAAGPALMISVTALGTLEGREAVLRSGARPGDQVAVCGRLGWAAAGLAVLTRGFRSPGTVVGAHRAPEPPYAAGPAAALAGATAMIDVSDGLLADLGHVAEASGVGISLERKAFEVPERLVEVGAALGVDPMEWVLTGGEDHALAATFPAGAALPEGFTPIGLVVEGSGVTVDGEEYAGGGGWEHFTPSQHSGGTLAP</sequence>
<dbReference type="CDD" id="cd02194">
    <property type="entry name" value="ThiL"/>
    <property type="match status" value="1"/>
</dbReference>
<feature type="binding site" evidence="1">
    <location>
        <position position="321"/>
    </location>
    <ligand>
        <name>substrate</name>
    </ligand>
</feature>
<comment type="similarity">
    <text evidence="1">Belongs to the thiamine-monophosphate kinase family.</text>
</comment>
<keyword evidence="1" id="KW-0547">Nucleotide-binding</keyword>
<dbReference type="InterPro" id="IPR010918">
    <property type="entry name" value="PurM-like_C_dom"/>
</dbReference>
<evidence type="ECO:0000313" key="4">
    <source>
        <dbReference type="EMBL" id="GAA4559246.1"/>
    </source>
</evidence>
<evidence type="ECO:0000259" key="3">
    <source>
        <dbReference type="Pfam" id="PF02769"/>
    </source>
</evidence>
<comment type="miscellaneous">
    <text evidence="1">Reaction mechanism of ThiL seems to utilize a direct, inline transfer of the gamma-phosphate of ATP to TMP rather than a phosphorylated enzyme intermediate.</text>
</comment>
<dbReference type="EC" id="2.7.4.16" evidence="1"/>
<feature type="domain" description="PurM-like C-terminal" evidence="3">
    <location>
        <begin position="167"/>
        <end position="258"/>
    </location>
</feature>
<name>A0ABP8S373_9PSEU</name>
<dbReference type="SUPFAM" id="SSF56042">
    <property type="entry name" value="PurM C-terminal domain-like"/>
    <property type="match status" value="1"/>
</dbReference>
<dbReference type="EMBL" id="BAABGT010000117">
    <property type="protein sequence ID" value="GAA4559246.1"/>
    <property type="molecule type" value="Genomic_DNA"/>
</dbReference>